<name>A0A7M1SZF8_9MICO</name>
<keyword evidence="5" id="KW-1185">Reference proteome</keyword>
<organism evidence="4 5">
    <name type="scientific">Ruania alkalisoli</name>
    <dbReference type="NCBI Taxonomy" id="2779775"/>
    <lineage>
        <taxon>Bacteria</taxon>
        <taxon>Bacillati</taxon>
        <taxon>Actinomycetota</taxon>
        <taxon>Actinomycetes</taxon>
        <taxon>Micrococcales</taxon>
        <taxon>Ruaniaceae</taxon>
        <taxon>Ruania</taxon>
    </lineage>
</organism>
<accession>A0A7M1SZF8</accession>
<keyword evidence="2" id="KW-0812">Transmembrane</keyword>
<dbReference type="AlphaFoldDB" id="A0A7M1SZF8"/>
<feature type="transmembrane region" description="Helical" evidence="2">
    <location>
        <begin position="644"/>
        <end position="668"/>
    </location>
</feature>
<keyword evidence="2" id="KW-1133">Transmembrane helix</keyword>
<evidence type="ECO:0000256" key="2">
    <source>
        <dbReference type="SAM" id="Phobius"/>
    </source>
</evidence>
<keyword evidence="2" id="KW-0472">Membrane</keyword>
<evidence type="ECO:0000259" key="3">
    <source>
        <dbReference type="PROSITE" id="PS50011"/>
    </source>
</evidence>
<dbReference type="PANTHER" id="PTHR10566:SF113">
    <property type="entry name" value="PROTEIN ACTIVITY OF BC1 COMPLEX KINASE 7, CHLOROPLASTIC"/>
    <property type="match status" value="1"/>
</dbReference>
<evidence type="ECO:0000256" key="1">
    <source>
        <dbReference type="ARBA" id="ARBA00009670"/>
    </source>
</evidence>
<gene>
    <name evidence="4" type="ORF">IM660_18905</name>
</gene>
<reference evidence="4 5" key="1">
    <citation type="submission" date="2020-10" db="EMBL/GenBank/DDBJ databases">
        <title>Haloactinobacterium sp. RN3S43, a bacterium isolated from saline soil.</title>
        <authorList>
            <person name="Sun J.-Q."/>
        </authorList>
    </citation>
    <scope>NUCLEOTIDE SEQUENCE [LARGE SCALE GENOMIC DNA]</scope>
    <source>
        <strain evidence="4 5">RN3S43</strain>
    </source>
</reference>
<sequence length="673" mass="72196">MDFLGAQLYLWSVLLTVLLFGLFVRRVMGVRLGLLRTFVAALIGGAAGPALLGALLPPPSPGADLLTLVLYTVLMAAVALVVAMFALAVIEMLIPDGSLPGPVTAARSLRGRMRRSGRYVRLLRIVVRHGLVRFLRGRSHRAVRTQEERHALARSLRRALEDGGVTFVKLGQQLSTRRDLLPPEITAELARLQDDAAQLEWGVVEQAIESELGQPWREVFASVDPVPVAAASIAQVHAATTPDGDAVVVKVQRPGIAEQVARDVEILRHLATTLTARAAWAADLGLADLVEGFATALTEELDFRIERDNLQAVAAGLAESGAEDVVTATVWQNLCTRRLLVMGRLEGVPLGEASGLLTALGASRRQHLASELLRVVLDQVTRQGVFHVDLHPGNLLVRSDGTLGMLDLGSVGRLGSQSRSGVARLLAALGTGDSVAATDALLEVVERPDRVNERVLEQELGEILLRFAPPVATGTASTATHPTPAAPANIAGAVAALFRLLARHRLGIPPQLAAAFRAIATLEGTLDLICPGFDLVGGAREASRARLQADLDPAQLRRRAESELVTALPVLRRLPRRLDRIADAAEHGRLQVNARLLAHPEDRRFVTRLWHQALLTILAATAGLMATVLYLVAPGPMVTDEVGLFHVIATALLAGSVILVLRLLVVFFRREEG</sequence>
<dbReference type="PROSITE" id="PS50011">
    <property type="entry name" value="PROTEIN_KINASE_DOM"/>
    <property type="match status" value="1"/>
</dbReference>
<evidence type="ECO:0000313" key="5">
    <source>
        <dbReference type="Proteomes" id="UP000593758"/>
    </source>
</evidence>
<protein>
    <submittedName>
        <fullName evidence="4">Phosphotransferase</fullName>
    </submittedName>
</protein>
<dbReference type="EMBL" id="CP063169">
    <property type="protein sequence ID" value="QOR72891.1"/>
    <property type="molecule type" value="Genomic_DNA"/>
</dbReference>
<dbReference type="InterPro" id="IPR000719">
    <property type="entry name" value="Prot_kinase_dom"/>
</dbReference>
<dbReference type="GO" id="GO:0004672">
    <property type="term" value="F:protein kinase activity"/>
    <property type="evidence" value="ECO:0007669"/>
    <property type="project" value="InterPro"/>
</dbReference>
<dbReference type="KEGG" id="halt:IM660_18905"/>
<evidence type="ECO:0000313" key="4">
    <source>
        <dbReference type="EMBL" id="QOR72891.1"/>
    </source>
</evidence>
<feature type="domain" description="Protein kinase" evidence="3">
    <location>
        <begin position="190"/>
        <end position="571"/>
    </location>
</feature>
<feature type="transmembrane region" description="Helical" evidence="2">
    <location>
        <begin position="37"/>
        <end position="56"/>
    </location>
</feature>
<feature type="transmembrane region" description="Helical" evidence="2">
    <location>
        <begin position="68"/>
        <end position="90"/>
    </location>
</feature>
<dbReference type="Pfam" id="PF03109">
    <property type="entry name" value="ABC1"/>
    <property type="match status" value="1"/>
</dbReference>
<feature type="transmembrane region" description="Helical" evidence="2">
    <location>
        <begin position="613"/>
        <end position="632"/>
    </location>
</feature>
<dbReference type="InterPro" id="IPR050154">
    <property type="entry name" value="UbiB_kinase"/>
</dbReference>
<dbReference type="PANTHER" id="PTHR10566">
    <property type="entry name" value="CHAPERONE-ACTIVITY OF BC1 COMPLEX CABC1 -RELATED"/>
    <property type="match status" value="1"/>
</dbReference>
<dbReference type="InterPro" id="IPR004147">
    <property type="entry name" value="ABC1_dom"/>
</dbReference>
<feature type="transmembrane region" description="Helical" evidence="2">
    <location>
        <begin position="6"/>
        <end position="25"/>
    </location>
</feature>
<comment type="similarity">
    <text evidence="1">Belongs to the protein kinase superfamily. ADCK protein kinase family.</text>
</comment>
<proteinExistence type="inferred from homology"/>
<keyword evidence="4" id="KW-0808">Transferase</keyword>
<dbReference type="Proteomes" id="UP000593758">
    <property type="component" value="Chromosome"/>
</dbReference>
<dbReference type="GO" id="GO:0005524">
    <property type="term" value="F:ATP binding"/>
    <property type="evidence" value="ECO:0007669"/>
    <property type="project" value="InterPro"/>
</dbReference>
<dbReference type="CDD" id="cd05121">
    <property type="entry name" value="ABC1_ADCK3-like"/>
    <property type="match status" value="1"/>
</dbReference>
<dbReference type="InterPro" id="IPR011009">
    <property type="entry name" value="Kinase-like_dom_sf"/>
</dbReference>
<dbReference type="SUPFAM" id="SSF56112">
    <property type="entry name" value="Protein kinase-like (PK-like)"/>
    <property type="match status" value="1"/>
</dbReference>